<evidence type="ECO:0000313" key="2">
    <source>
        <dbReference type="Ensembl" id="ENSCPBP00000000616.1"/>
    </source>
</evidence>
<dbReference type="Proteomes" id="UP000694380">
    <property type="component" value="Unplaced"/>
</dbReference>
<dbReference type="GO" id="GO:0042626">
    <property type="term" value="F:ATPase-coupled transmembrane transporter activity"/>
    <property type="evidence" value="ECO:0007669"/>
    <property type="project" value="TreeGrafter"/>
</dbReference>
<dbReference type="Pfam" id="PF00005">
    <property type="entry name" value="ABC_tran"/>
    <property type="match status" value="1"/>
</dbReference>
<dbReference type="InterPro" id="IPR027417">
    <property type="entry name" value="P-loop_NTPase"/>
</dbReference>
<name>A0A8C3EYK6_CHRPI</name>
<dbReference type="Gene3D" id="3.40.50.300">
    <property type="entry name" value="P-loop containing nucleotide triphosphate hydrolases"/>
    <property type="match status" value="1"/>
</dbReference>
<dbReference type="SUPFAM" id="SSF52540">
    <property type="entry name" value="P-loop containing nucleoside triphosphate hydrolases"/>
    <property type="match status" value="1"/>
</dbReference>
<feature type="domain" description="ABC transporter" evidence="1">
    <location>
        <begin position="3"/>
        <end position="32"/>
    </location>
</feature>
<dbReference type="GO" id="GO:0016887">
    <property type="term" value="F:ATP hydrolysis activity"/>
    <property type="evidence" value="ECO:0007669"/>
    <property type="project" value="InterPro"/>
</dbReference>
<organism evidence="2 3">
    <name type="scientific">Chrysemys picta bellii</name>
    <name type="common">Western painted turtle</name>
    <name type="synonym">Emys bellii</name>
    <dbReference type="NCBI Taxonomy" id="8478"/>
    <lineage>
        <taxon>Eukaryota</taxon>
        <taxon>Metazoa</taxon>
        <taxon>Chordata</taxon>
        <taxon>Craniata</taxon>
        <taxon>Vertebrata</taxon>
        <taxon>Euteleostomi</taxon>
        <taxon>Archelosauria</taxon>
        <taxon>Testudinata</taxon>
        <taxon>Testudines</taxon>
        <taxon>Cryptodira</taxon>
        <taxon>Durocryptodira</taxon>
        <taxon>Testudinoidea</taxon>
        <taxon>Emydidae</taxon>
        <taxon>Chrysemys</taxon>
    </lineage>
</organism>
<accession>A0A8C3EYK6</accession>
<evidence type="ECO:0000259" key="1">
    <source>
        <dbReference type="Pfam" id="PF00005"/>
    </source>
</evidence>
<protein>
    <recommendedName>
        <fullName evidence="1">ABC transporter domain-containing protein</fullName>
    </recommendedName>
</protein>
<dbReference type="GO" id="GO:0005524">
    <property type="term" value="F:ATP binding"/>
    <property type="evidence" value="ECO:0007669"/>
    <property type="project" value="InterPro"/>
</dbReference>
<dbReference type="PANTHER" id="PTHR24221">
    <property type="entry name" value="ATP-BINDING CASSETTE SUB-FAMILY B"/>
    <property type="match status" value="1"/>
</dbReference>
<dbReference type="Ensembl" id="ENSCPBT00000000787.1">
    <property type="protein sequence ID" value="ENSCPBP00000000616.1"/>
    <property type="gene ID" value="ENSCPBG00000000520.1"/>
</dbReference>
<dbReference type="PANTHER" id="PTHR24221:SF503">
    <property type="entry name" value="MITOCHONDRIAL POTASSIUM CHANNEL ATP-BINDING SUBUNIT"/>
    <property type="match status" value="1"/>
</dbReference>
<reference evidence="2" key="2">
    <citation type="submission" date="2025-09" db="UniProtKB">
        <authorList>
            <consortium name="Ensembl"/>
        </authorList>
    </citation>
    <scope>IDENTIFICATION</scope>
</reference>
<evidence type="ECO:0000313" key="3">
    <source>
        <dbReference type="Proteomes" id="UP000694380"/>
    </source>
</evidence>
<dbReference type="GeneTree" id="ENSGT00940000165732"/>
<keyword evidence="3" id="KW-1185">Reference proteome</keyword>
<dbReference type="InterPro" id="IPR039421">
    <property type="entry name" value="Type_1_exporter"/>
</dbReference>
<dbReference type="InterPro" id="IPR003439">
    <property type="entry name" value="ABC_transporter-like_ATP-bd"/>
</dbReference>
<proteinExistence type="predicted"/>
<dbReference type="GO" id="GO:0016020">
    <property type="term" value="C:membrane"/>
    <property type="evidence" value="ECO:0007669"/>
    <property type="project" value="TreeGrafter"/>
</dbReference>
<reference evidence="2" key="1">
    <citation type="submission" date="2025-08" db="UniProtKB">
        <authorList>
            <consortium name="Ensembl"/>
        </authorList>
    </citation>
    <scope>IDENTIFICATION</scope>
</reference>
<sequence>FDVLSGGQKQRIAIARALARNPRILLLDEATSALDTQSESIVQAALDKVGILLLELSISIKKHNNRMASMTLKAIACHPFLSTALRWFQGGHWNQ</sequence>
<dbReference type="AlphaFoldDB" id="A0A8C3EYK6"/>